<feature type="region of interest" description="Disordered" evidence="1">
    <location>
        <begin position="19"/>
        <end position="49"/>
    </location>
</feature>
<accession>A0A9N7Y845</accession>
<dbReference type="AlphaFoldDB" id="A0A9N7Y845"/>
<name>A0A9N7Y845_PLEPL</name>
<keyword evidence="3" id="KW-1185">Reference proteome</keyword>
<evidence type="ECO:0000256" key="1">
    <source>
        <dbReference type="SAM" id="MobiDB-lite"/>
    </source>
</evidence>
<evidence type="ECO:0000313" key="2">
    <source>
        <dbReference type="EMBL" id="CAB1416222.1"/>
    </source>
</evidence>
<protein>
    <submittedName>
        <fullName evidence="2">Uncharacterized protein</fullName>
    </submittedName>
</protein>
<comment type="caution">
    <text evidence="2">The sequence shown here is derived from an EMBL/GenBank/DDBJ whole genome shotgun (WGS) entry which is preliminary data.</text>
</comment>
<organism evidence="2 3">
    <name type="scientific">Pleuronectes platessa</name>
    <name type="common">European plaice</name>
    <dbReference type="NCBI Taxonomy" id="8262"/>
    <lineage>
        <taxon>Eukaryota</taxon>
        <taxon>Metazoa</taxon>
        <taxon>Chordata</taxon>
        <taxon>Craniata</taxon>
        <taxon>Vertebrata</taxon>
        <taxon>Euteleostomi</taxon>
        <taxon>Actinopterygii</taxon>
        <taxon>Neopterygii</taxon>
        <taxon>Teleostei</taxon>
        <taxon>Neoteleostei</taxon>
        <taxon>Acanthomorphata</taxon>
        <taxon>Carangaria</taxon>
        <taxon>Pleuronectiformes</taxon>
        <taxon>Pleuronectoidei</taxon>
        <taxon>Pleuronectidae</taxon>
        <taxon>Pleuronectes</taxon>
    </lineage>
</organism>
<dbReference type="Proteomes" id="UP001153269">
    <property type="component" value="Unassembled WGS sequence"/>
</dbReference>
<proteinExistence type="predicted"/>
<reference evidence="2" key="1">
    <citation type="submission" date="2020-03" db="EMBL/GenBank/DDBJ databases">
        <authorList>
            <person name="Weist P."/>
        </authorList>
    </citation>
    <scope>NUCLEOTIDE SEQUENCE</scope>
</reference>
<dbReference type="EMBL" id="CADEAL010000197">
    <property type="protein sequence ID" value="CAB1416222.1"/>
    <property type="molecule type" value="Genomic_DNA"/>
</dbReference>
<gene>
    <name evidence="2" type="ORF">PLEPLA_LOCUS4013</name>
</gene>
<sequence length="137" mass="15092">MKSSNHQVKIQIQKLHGFQTGLETKASRGANRRQKSNRQTDRQTAPVRDWFEGQGRGYTWWYEGVLGSQAPPAAQRVQGKPVMTGGSEGLAMQNCVGGGVQPFGSNKMSKQQHITEKGLKRGRVVDLLSSPLGRELC</sequence>
<evidence type="ECO:0000313" key="3">
    <source>
        <dbReference type="Proteomes" id="UP001153269"/>
    </source>
</evidence>